<evidence type="ECO:0000313" key="3">
    <source>
        <dbReference type="Proteomes" id="UP001176940"/>
    </source>
</evidence>
<protein>
    <submittedName>
        <fullName evidence="2">Uncharacterized protein</fullName>
    </submittedName>
</protein>
<sequence length="318" mass="35785">MCPGRSRQGGTVGPPNVAVRSVSPGRCILPPPVWESAVLCADCQDIRLLLLLQSFEVYTELVRSDGSFTPSRDPGPSMSIGLTVRKYWSNILKLRTPYQKAESDVSVSKETRTIGSQTLESALVPCDACAIAQSSLKEVSDAIVGVCTSQNLPSSLIKIQEVLPPEGILSPSEMRYWASEEGKDLVRIGKHLSELTQLIQPLRNQCDAAKVENQRLQQNMAEYKNQLKLQKEELQRQVSVHEKKLQEKGQQNQDVVDRLERDKDELRKGSAVLEERVSILKDELILQHSTIRDLGHRYFGTFNTYLSPFHRRDVFRNS</sequence>
<keyword evidence="3" id="KW-1185">Reference proteome</keyword>
<feature type="coiled-coil region" evidence="1">
    <location>
        <begin position="199"/>
        <end position="283"/>
    </location>
</feature>
<organism evidence="2 3">
    <name type="scientific">Ranitomeya imitator</name>
    <name type="common">mimic poison frog</name>
    <dbReference type="NCBI Taxonomy" id="111125"/>
    <lineage>
        <taxon>Eukaryota</taxon>
        <taxon>Metazoa</taxon>
        <taxon>Chordata</taxon>
        <taxon>Craniata</taxon>
        <taxon>Vertebrata</taxon>
        <taxon>Euteleostomi</taxon>
        <taxon>Amphibia</taxon>
        <taxon>Batrachia</taxon>
        <taxon>Anura</taxon>
        <taxon>Neobatrachia</taxon>
        <taxon>Hyloidea</taxon>
        <taxon>Dendrobatidae</taxon>
        <taxon>Dendrobatinae</taxon>
        <taxon>Ranitomeya</taxon>
    </lineage>
</organism>
<evidence type="ECO:0000256" key="1">
    <source>
        <dbReference type="SAM" id="Coils"/>
    </source>
</evidence>
<name>A0ABN9KPX0_9NEOB</name>
<proteinExistence type="predicted"/>
<gene>
    <name evidence="2" type="ORF">RIMI_LOCUS117772</name>
</gene>
<reference evidence="2" key="1">
    <citation type="submission" date="2023-07" db="EMBL/GenBank/DDBJ databases">
        <authorList>
            <person name="Stuckert A."/>
        </authorList>
    </citation>
    <scope>NUCLEOTIDE SEQUENCE</scope>
</reference>
<comment type="caution">
    <text evidence="2">The sequence shown here is derived from an EMBL/GenBank/DDBJ whole genome shotgun (WGS) entry which is preliminary data.</text>
</comment>
<dbReference type="Proteomes" id="UP001176940">
    <property type="component" value="Unassembled WGS sequence"/>
</dbReference>
<dbReference type="PANTHER" id="PTHR43696:SF9">
    <property type="entry name" value="COILED-COIL DOMAIN-CONTAINING PROTEIN 157"/>
    <property type="match status" value="1"/>
</dbReference>
<accession>A0ABN9KPX0</accession>
<dbReference type="InterPro" id="IPR029681">
    <property type="entry name" value="CCDC157"/>
</dbReference>
<dbReference type="PANTHER" id="PTHR43696">
    <property type="entry name" value="COILED-COIL DOMAIN-CONTAINING PROTEIN 157"/>
    <property type="match status" value="1"/>
</dbReference>
<keyword evidence="1" id="KW-0175">Coiled coil</keyword>
<dbReference type="EMBL" id="CAUEEQ010000098">
    <property type="protein sequence ID" value="CAJ0915845.1"/>
    <property type="molecule type" value="Genomic_DNA"/>
</dbReference>
<evidence type="ECO:0000313" key="2">
    <source>
        <dbReference type="EMBL" id="CAJ0915845.1"/>
    </source>
</evidence>